<comment type="caution">
    <text evidence="1">The sequence shown here is derived from an EMBL/GenBank/DDBJ whole genome shotgun (WGS) entry which is preliminary data.</text>
</comment>
<keyword evidence="2" id="KW-1185">Reference proteome</keyword>
<proteinExistence type="predicted"/>
<reference evidence="1 2" key="1">
    <citation type="submission" date="2015-10" db="EMBL/GenBank/DDBJ databases">
        <title>Genome analyses suggest a sexual origin of heterokaryosis in a supposedly ancient asexual fungus.</title>
        <authorList>
            <person name="Ropars J."/>
            <person name="Sedzielewska K."/>
            <person name="Noel J."/>
            <person name="Charron P."/>
            <person name="Farinelli L."/>
            <person name="Marton T."/>
            <person name="Kruger M."/>
            <person name="Pelin A."/>
            <person name="Brachmann A."/>
            <person name="Corradi N."/>
        </authorList>
    </citation>
    <scope>NUCLEOTIDE SEQUENCE [LARGE SCALE GENOMIC DNA]</scope>
    <source>
        <strain evidence="1 2">A4</strain>
    </source>
</reference>
<accession>A0A2I1HJA2</accession>
<dbReference type="VEuPathDB" id="FungiDB:FUN_003380"/>
<evidence type="ECO:0000313" key="1">
    <source>
        <dbReference type="EMBL" id="PKY58936.1"/>
    </source>
</evidence>
<dbReference type="EMBL" id="LLXI01003266">
    <property type="protein sequence ID" value="PKY58936.1"/>
    <property type="molecule type" value="Genomic_DNA"/>
</dbReference>
<evidence type="ECO:0000313" key="2">
    <source>
        <dbReference type="Proteomes" id="UP000234323"/>
    </source>
</evidence>
<dbReference type="OrthoDB" id="2449435at2759"/>
<dbReference type="AlphaFoldDB" id="A0A2I1HJA2"/>
<name>A0A2I1HJA2_9GLOM</name>
<dbReference type="VEuPathDB" id="FungiDB:RhiirA1_387504"/>
<dbReference type="Proteomes" id="UP000234323">
    <property type="component" value="Unassembled WGS sequence"/>
</dbReference>
<evidence type="ECO:0008006" key="3">
    <source>
        <dbReference type="Google" id="ProtNLM"/>
    </source>
</evidence>
<gene>
    <name evidence="1" type="ORF">RhiirA4_481268</name>
</gene>
<protein>
    <recommendedName>
        <fullName evidence="3">MULE transposase domain-containing protein</fullName>
    </recommendedName>
</protein>
<sequence length="139" mass="16222">MPVAYLYLLICNSEAEAYNDPKNQINTRVQVLCKFFTNLRNKGLLPAFVLLNKNVGEISVIEETWLWTTNLQLCYWHLEYTIISRYLKDKKSKSSGYSRNKAIEAYQQFDFINSSWVPNNGTESLCPNDKIKEIINMIK</sequence>
<organism evidence="1 2">
    <name type="scientific">Rhizophagus irregularis</name>
    <dbReference type="NCBI Taxonomy" id="588596"/>
    <lineage>
        <taxon>Eukaryota</taxon>
        <taxon>Fungi</taxon>
        <taxon>Fungi incertae sedis</taxon>
        <taxon>Mucoromycota</taxon>
        <taxon>Glomeromycotina</taxon>
        <taxon>Glomeromycetes</taxon>
        <taxon>Glomerales</taxon>
        <taxon>Glomeraceae</taxon>
        <taxon>Rhizophagus</taxon>
    </lineage>
</organism>